<dbReference type="AlphaFoldDB" id="A0A0G1MM79"/>
<dbReference type="Proteomes" id="UP000034032">
    <property type="component" value="Unassembled WGS sequence"/>
</dbReference>
<comment type="caution">
    <text evidence="2">The sequence shown here is derived from an EMBL/GenBank/DDBJ whole genome shotgun (WGS) entry which is preliminary data.</text>
</comment>
<gene>
    <name evidence="2" type="ORF">UW79_C0013G0054</name>
</gene>
<feature type="transmembrane region" description="Helical" evidence="1">
    <location>
        <begin position="32"/>
        <end position="50"/>
    </location>
</feature>
<feature type="transmembrane region" description="Helical" evidence="1">
    <location>
        <begin position="7"/>
        <end position="26"/>
    </location>
</feature>
<reference evidence="2 3" key="1">
    <citation type="journal article" date="2015" name="Nature">
        <title>rRNA introns, odd ribosomes, and small enigmatic genomes across a large radiation of phyla.</title>
        <authorList>
            <person name="Brown C.T."/>
            <person name="Hug L.A."/>
            <person name="Thomas B.C."/>
            <person name="Sharon I."/>
            <person name="Castelle C.J."/>
            <person name="Singh A."/>
            <person name="Wilkins M.J."/>
            <person name="Williams K.H."/>
            <person name="Banfield J.F."/>
        </authorList>
    </citation>
    <scope>NUCLEOTIDE SEQUENCE [LARGE SCALE GENOMIC DNA]</scope>
</reference>
<name>A0A0G1MM79_9BACT</name>
<proteinExistence type="predicted"/>
<sequence>MLYNLTGLFSALFVSFLVYILSPGLASSQESRLIIALFVFIFLVAGNIIAQIEELKRQRQ</sequence>
<dbReference type="EMBL" id="LCJR01000013">
    <property type="protein sequence ID" value="KKT81927.1"/>
    <property type="molecule type" value="Genomic_DNA"/>
</dbReference>
<accession>A0A0G1MM79</accession>
<evidence type="ECO:0000313" key="3">
    <source>
        <dbReference type="Proteomes" id="UP000034032"/>
    </source>
</evidence>
<keyword evidence="1" id="KW-0472">Membrane</keyword>
<keyword evidence="1" id="KW-0812">Transmembrane</keyword>
<keyword evidence="1" id="KW-1133">Transmembrane helix</keyword>
<protein>
    <submittedName>
        <fullName evidence="2">Uncharacterized protein</fullName>
    </submittedName>
</protein>
<evidence type="ECO:0000313" key="2">
    <source>
        <dbReference type="EMBL" id="KKT81927.1"/>
    </source>
</evidence>
<evidence type="ECO:0000256" key="1">
    <source>
        <dbReference type="SAM" id="Phobius"/>
    </source>
</evidence>
<organism evidence="2 3">
    <name type="scientific">Candidatus Yanofskybacteria bacterium GW2011_GWA2_44_9</name>
    <dbReference type="NCBI Taxonomy" id="1619025"/>
    <lineage>
        <taxon>Bacteria</taxon>
        <taxon>Candidatus Yanofskyibacteriota</taxon>
    </lineage>
</organism>